<feature type="transmembrane region" description="Helical" evidence="1">
    <location>
        <begin position="74"/>
        <end position="94"/>
    </location>
</feature>
<feature type="transmembrane region" description="Helical" evidence="1">
    <location>
        <begin position="41"/>
        <end position="62"/>
    </location>
</feature>
<dbReference type="Proteomes" id="UP000603141">
    <property type="component" value="Unassembled WGS sequence"/>
</dbReference>
<keyword evidence="1" id="KW-0472">Membrane</keyword>
<reference evidence="2" key="1">
    <citation type="submission" date="2021-01" db="EMBL/GenBank/DDBJ databases">
        <title>Modified the classification status of verrucomicrobia.</title>
        <authorList>
            <person name="Feng X."/>
        </authorList>
    </citation>
    <scope>NUCLEOTIDE SEQUENCE</scope>
    <source>
        <strain evidence="2">KCTC 22041</strain>
    </source>
</reference>
<name>A0A934VQ23_9BACT</name>
<comment type="caution">
    <text evidence="2">The sequence shown here is derived from an EMBL/GenBank/DDBJ whole genome shotgun (WGS) entry which is preliminary data.</text>
</comment>
<evidence type="ECO:0000313" key="3">
    <source>
        <dbReference type="Proteomes" id="UP000603141"/>
    </source>
</evidence>
<gene>
    <name evidence="2" type="ORF">JIN85_04430</name>
</gene>
<keyword evidence="1" id="KW-0812">Transmembrane</keyword>
<accession>A0A934VQ23</accession>
<evidence type="ECO:0000256" key="1">
    <source>
        <dbReference type="SAM" id="Phobius"/>
    </source>
</evidence>
<keyword evidence="3" id="KW-1185">Reference proteome</keyword>
<protein>
    <submittedName>
        <fullName evidence="2">Uncharacterized protein</fullName>
    </submittedName>
</protein>
<feature type="transmembrane region" description="Helical" evidence="1">
    <location>
        <begin position="12"/>
        <end position="29"/>
    </location>
</feature>
<proteinExistence type="predicted"/>
<dbReference type="EMBL" id="JAENIJ010000005">
    <property type="protein sequence ID" value="MBK1881646.1"/>
    <property type="molecule type" value="Genomic_DNA"/>
</dbReference>
<organism evidence="2 3">
    <name type="scientific">Luteolibacter pohnpeiensis</name>
    <dbReference type="NCBI Taxonomy" id="454153"/>
    <lineage>
        <taxon>Bacteria</taxon>
        <taxon>Pseudomonadati</taxon>
        <taxon>Verrucomicrobiota</taxon>
        <taxon>Verrucomicrobiia</taxon>
        <taxon>Verrucomicrobiales</taxon>
        <taxon>Verrucomicrobiaceae</taxon>
        <taxon>Luteolibacter</taxon>
    </lineage>
</organism>
<dbReference type="AlphaFoldDB" id="A0A934VQ23"/>
<keyword evidence="1" id="KW-1133">Transmembrane helix</keyword>
<feature type="transmembrane region" description="Helical" evidence="1">
    <location>
        <begin position="106"/>
        <end position="125"/>
    </location>
</feature>
<dbReference type="RefSeq" id="WP_200268032.1">
    <property type="nucleotide sequence ID" value="NZ_JAENIJ010000005.1"/>
</dbReference>
<feature type="transmembrane region" description="Helical" evidence="1">
    <location>
        <begin position="146"/>
        <end position="164"/>
    </location>
</feature>
<sequence length="174" mass="18821">MKFFSRPSTGGIGLLLPFAVLLVTIWKAFPTLTAAWNNDLYSRGGMIAFAIWTATQIGLAFLSRRVGLRGRFFWVAASLGFFAIAGLSELNVFYHLSLACAVPGFLGLRMMGVFVVIASAVWLPATGYFVSTWKAGGFSGWERPGLALAFAVFAIGLGLAKPHLDWLNRGILKA</sequence>
<evidence type="ECO:0000313" key="2">
    <source>
        <dbReference type="EMBL" id="MBK1881646.1"/>
    </source>
</evidence>